<reference evidence="2" key="1">
    <citation type="journal article" date="2013" name="Genetics">
        <title>The draft genome and transcriptome of Panagrellus redivivus are shaped by the harsh demands of a free-living lifestyle.</title>
        <authorList>
            <person name="Srinivasan J."/>
            <person name="Dillman A.R."/>
            <person name="Macchietto M.G."/>
            <person name="Heikkinen L."/>
            <person name="Lakso M."/>
            <person name="Fracchia K.M."/>
            <person name="Antoshechkin I."/>
            <person name="Mortazavi A."/>
            <person name="Wong G."/>
            <person name="Sternberg P.W."/>
        </authorList>
    </citation>
    <scope>NUCLEOTIDE SEQUENCE [LARGE SCALE GENOMIC DNA]</scope>
    <source>
        <strain evidence="2">MT8872</strain>
    </source>
</reference>
<reference evidence="3" key="2">
    <citation type="submission" date="2020-10" db="UniProtKB">
        <authorList>
            <consortium name="WormBaseParasite"/>
        </authorList>
    </citation>
    <scope>IDENTIFICATION</scope>
</reference>
<accession>A0A7E4V790</accession>
<feature type="signal peptide" evidence="1">
    <location>
        <begin position="1"/>
        <end position="19"/>
    </location>
</feature>
<evidence type="ECO:0000313" key="3">
    <source>
        <dbReference type="WBParaSite" id="Pan_g17417.t1"/>
    </source>
</evidence>
<name>A0A7E4V790_PANRE</name>
<evidence type="ECO:0000313" key="2">
    <source>
        <dbReference type="Proteomes" id="UP000492821"/>
    </source>
</evidence>
<organism evidence="2 3">
    <name type="scientific">Panagrellus redivivus</name>
    <name type="common">Microworm</name>
    <dbReference type="NCBI Taxonomy" id="6233"/>
    <lineage>
        <taxon>Eukaryota</taxon>
        <taxon>Metazoa</taxon>
        <taxon>Ecdysozoa</taxon>
        <taxon>Nematoda</taxon>
        <taxon>Chromadorea</taxon>
        <taxon>Rhabditida</taxon>
        <taxon>Tylenchina</taxon>
        <taxon>Panagrolaimomorpha</taxon>
        <taxon>Panagrolaimoidea</taxon>
        <taxon>Panagrolaimidae</taxon>
        <taxon>Panagrellus</taxon>
    </lineage>
</organism>
<keyword evidence="2" id="KW-1185">Reference proteome</keyword>
<evidence type="ECO:0000256" key="1">
    <source>
        <dbReference type="SAM" id="SignalP"/>
    </source>
</evidence>
<dbReference type="Proteomes" id="UP000492821">
    <property type="component" value="Unassembled WGS sequence"/>
</dbReference>
<protein>
    <submittedName>
        <fullName evidence="3">Lipoprotein</fullName>
    </submittedName>
</protein>
<keyword evidence="1" id="KW-0732">Signal</keyword>
<feature type="chain" id="PRO_5028847272" evidence="1">
    <location>
        <begin position="20"/>
        <end position="210"/>
    </location>
</feature>
<sequence length="210" mass="24847">MKRLLCISLLLYLAIKTACRPPVVIRRLPTLADVNLTAVPHKYDDRFSFYHVKHFVYVRNHHYCYDLVGPDKKWKIYDYKTANKTRVDFYEYSKPFAEKWIKYGWIDTNGYIDEMVSDYDSLFHPQLEVFYRFQSPCPICRESGLFESVKIGSEYSFDSMLEAEKHPYTREWGLGKDECTKKEPKLIGYGDQQSQPYDGAKCTVCPWKQP</sequence>
<dbReference type="WBParaSite" id="Pan_g17417.t1">
    <property type="protein sequence ID" value="Pan_g17417.t1"/>
    <property type="gene ID" value="Pan_g17417"/>
</dbReference>
<proteinExistence type="predicted"/>
<dbReference type="AlphaFoldDB" id="A0A7E4V790"/>